<name>A0A067QAZ4_9AGAM</name>
<gene>
    <name evidence="1" type="ORF">JAAARDRAFT_217294</name>
</gene>
<dbReference type="AlphaFoldDB" id="A0A067QAZ4"/>
<organism evidence="1 2">
    <name type="scientific">Jaapia argillacea MUCL 33604</name>
    <dbReference type="NCBI Taxonomy" id="933084"/>
    <lineage>
        <taxon>Eukaryota</taxon>
        <taxon>Fungi</taxon>
        <taxon>Dikarya</taxon>
        <taxon>Basidiomycota</taxon>
        <taxon>Agaricomycotina</taxon>
        <taxon>Agaricomycetes</taxon>
        <taxon>Agaricomycetidae</taxon>
        <taxon>Jaapiales</taxon>
        <taxon>Jaapiaceae</taxon>
        <taxon>Jaapia</taxon>
    </lineage>
</organism>
<protein>
    <submittedName>
        <fullName evidence="1">Uncharacterized protein</fullName>
    </submittedName>
</protein>
<dbReference type="HOGENOM" id="CLU_2027068_0_0_1"/>
<keyword evidence="2" id="KW-1185">Reference proteome</keyword>
<dbReference type="Proteomes" id="UP000027265">
    <property type="component" value="Unassembled WGS sequence"/>
</dbReference>
<accession>A0A067QAZ4</accession>
<dbReference type="EMBL" id="KL197709">
    <property type="protein sequence ID" value="KDQ64134.1"/>
    <property type="molecule type" value="Genomic_DNA"/>
</dbReference>
<dbReference type="InParanoid" id="A0A067QAZ4"/>
<evidence type="ECO:0000313" key="2">
    <source>
        <dbReference type="Proteomes" id="UP000027265"/>
    </source>
</evidence>
<evidence type="ECO:0000313" key="1">
    <source>
        <dbReference type="EMBL" id="KDQ64134.1"/>
    </source>
</evidence>
<sequence length="122" mass="13680">MSHGTNNSNQQNALVPTEVIGFLPRGQQSAPANSASQTALVRSGGYPIPAYISPDEYQYNQAKIEELKRLAEQMEYANEVGRRRDELRQRIEAGRQAELEMAGLSGQLPQWVPLLLSRCRHM</sequence>
<reference evidence="2" key="1">
    <citation type="journal article" date="2014" name="Proc. Natl. Acad. Sci. U.S.A.">
        <title>Extensive sampling of basidiomycete genomes demonstrates inadequacy of the white-rot/brown-rot paradigm for wood decay fungi.</title>
        <authorList>
            <person name="Riley R."/>
            <person name="Salamov A.A."/>
            <person name="Brown D.W."/>
            <person name="Nagy L.G."/>
            <person name="Floudas D."/>
            <person name="Held B.W."/>
            <person name="Levasseur A."/>
            <person name="Lombard V."/>
            <person name="Morin E."/>
            <person name="Otillar R."/>
            <person name="Lindquist E.A."/>
            <person name="Sun H."/>
            <person name="LaButti K.M."/>
            <person name="Schmutz J."/>
            <person name="Jabbour D."/>
            <person name="Luo H."/>
            <person name="Baker S.E."/>
            <person name="Pisabarro A.G."/>
            <person name="Walton J.D."/>
            <person name="Blanchette R.A."/>
            <person name="Henrissat B."/>
            <person name="Martin F."/>
            <person name="Cullen D."/>
            <person name="Hibbett D.S."/>
            <person name="Grigoriev I.V."/>
        </authorList>
    </citation>
    <scope>NUCLEOTIDE SEQUENCE [LARGE SCALE GENOMIC DNA]</scope>
    <source>
        <strain evidence="2">MUCL 33604</strain>
    </source>
</reference>
<proteinExistence type="predicted"/>